<dbReference type="EMBL" id="JNOM01000005">
    <property type="protein sequence ID" value="KNG91184.1"/>
    <property type="molecule type" value="Genomic_DNA"/>
</dbReference>
<feature type="transmembrane region" description="Helical" evidence="7">
    <location>
        <begin position="6"/>
        <end position="28"/>
    </location>
</feature>
<dbReference type="Proteomes" id="UP000037505">
    <property type="component" value="Unassembled WGS sequence"/>
</dbReference>
<dbReference type="InterPro" id="IPR049326">
    <property type="entry name" value="Rhodopsin_dom_fungi"/>
</dbReference>
<feature type="transmembrane region" description="Helical" evidence="7">
    <location>
        <begin position="167"/>
        <end position="190"/>
    </location>
</feature>
<dbReference type="PANTHER" id="PTHR33048">
    <property type="entry name" value="PTH11-LIKE INTEGRAL MEMBRANE PROTEIN (AFU_ORTHOLOGUE AFUA_5G11245)"/>
    <property type="match status" value="1"/>
</dbReference>
<comment type="similarity">
    <text evidence="5">Belongs to the SAT4 family.</text>
</comment>
<evidence type="ECO:0000313" key="9">
    <source>
        <dbReference type="EMBL" id="KNG91184.1"/>
    </source>
</evidence>
<dbReference type="AlphaFoldDB" id="A0A0L1JHE0"/>
<dbReference type="OrthoDB" id="10017208at2759"/>
<name>A0A0L1JHE0_ASPN3</name>
<feature type="transmembrane region" description="Helical" evidence="7">
    <location>
        <begin position="202"/>
        <end position="223"/>
    </location>
</feature>
<evidence type="ECO:0000259" key="8">
    <source>
        <dbReference type="Pfam" id="PF20684"/>
    </source>
</evidence>
<comment type="subcellular location">
    <subcellularLocation>
        <location evidence="1">Membrane</location>
        <topology evidence="1">Multi-pass membrane protein</topology>
    </subcellularLocation>
</comment>
<reference evidence="9 10" key="1">
    <citation type="submission" date="2014-06" db="EMBL/GenBank/DDBJ databases">
        <title>The Genome of the Aflatoxigenic Filamentous Fungus Aspergillus nomius.</title>
        <authorList>
            <person name="Moore M.G."/>
            <person name="Shannon B.M."/>
            <person name="Brian M.M."/>
        </authorList>
    </citation>
    <scope>NUCLEOTIDE SEQUENCE [LARGE SCALE GENOMIC DNA]</scope>
    <source>
        <strain evidence="9 10">NRRL 13137</strain>
    </source>
</reference>
<evidence type="ECO:0000256" key="7">
    <source>
        <dbReference type="SAM" id="Phobius"/>
    </source>
</evidence>
<dbReference type="RefSeq" id="XP_015412107.1">
    <property type="nucleotide sequence ID" value="XM_015545789.1"/>
</dbReference>
<evidence type="ECO:0000313" key="10">
    <source>
        <dbReference type="Proteomes" id="UP000037505"/>
    </source>
</evidence>
<comment type="caution">
    <text evidence="9">The sequence shown here is derived from an EMBL/GenBank/DDBJ whole genome shotgun (WGS) entry which is preliminary data.</text>
</comment>
<keyword evidence="10" id="KW-1185">Reference proteome</keyword>
<evidence type="ECO:0000256" key="2">
    <source>
        <dbReference type="ARBA" id="ARBA00022692"/>
    </source>
</evidence>
<proteinExistence type="inferred from homology"/>
<keyword evidence="4 7" id="KW-0472">Membrane</keyword>
<keyword evidence="2 7" id="KW-0812">Transmembrane</keyword>
<dbReference type="GeneID" id="26802335"/>
<keyword evidence="3 7" id="KW-1133">Transmembrane helix</keyword>
<protein>
    <recommendedName>
        <fullName evidence="8">Rhodopsin domain-containing protein</fullName>
    </recommendedName>
</protein>
<feature type="domain" description="Rhodopsin" evidence="8">
    <location>
        <begin position="28"/>
        <end position="265"/>
    </location>
</feature>
<gene>
    <name evidence="9" type="ORF">ANOM_000531</name>
</gene>
<dbReference type="PANTHER" id="PTHR33048:SF47">
    <property type="entry name" value="INTEGRAL MEMBRANE PROTEIN-RELATED"/>
    <property type="match status" value="1"/>
</dbReference>
<dbReference type="GO" id="GO:0016020">
    <property type="term" value="C:membrane"/>
    <property type="evidence" value="ECO:0007669"/>
    <property type="project" value="UniProtKB-SubCell"/>
</dbReference>
<sequence length="393" mass="44247">MTSPEYWSRLLIALSIVGAVVATLFYLLRLYRHCLGIGKLDAGDVFLGLGLVLSYGITITTIVAALEGVGIDLSTLPRRTARRVIMMFWIAQEFWPACHVFIKLSIIVLLRKLLGSVKRILPLTLFLAVFIIAWGLAALVANTFQCWPPQYFWNHEIEGHCVSGQKALFMALGSVSFVEDIVLLAIPFAIVWRLEIAPRKKVLLTILFCMGGMVCICSLMRLIALRYYPATNLTESGTKERIWTLLEIDLAIVCASVVTMPPLFDRCTWRSAYHETESPWITAERTQKTDRWPFHKHCTNFSQDGGSEVRSQVYPPAPIEVSNHRADIEGPCIRVETTIIRDVDDREVLWPQAGRTSLTSGVHSTRTDEKDMMDDMSNVDFSGVGWDSDNSYP</sequence>
<evidence type="ECO:0000256" key="5">
    <source>
        <dbReference type="ARBA" id="ARBA00038359"/>
    </source>
</evidence>
<evidence type="ECO:0000256" key="3">
    <source>
        <dbReference type="ARBA" id="ARBA00022989"/>
    </source>
</evidence>
<evidence type="ECO:0000256" key="6">
    <source>
        <dbReference type="SAM" id="MobiDB-lite"/>
    </source>
</evidence>
<evidence type="ECO:0000256" key="1">
    <source>
        <dbReference type="ARBA" id="ARBA00004141"/>
    </source>
</evidence>
<dbReference type="Pfam" id="PF20684">
    <property type="entry name" value="Fung_rhodopsin"/>
    <property type="match status" value="1"/>
</dbReference>
<dbReference type="STRING" id="1509407.A0A0L1JHE0"/>
<feature type="transmembrane region" description="Helical" evidence="7">
    <location>
        <begin position="40"/>
        <end position="66"/>
    </location>
</feature>
<evidence type="ECO:0000256" key="4">
    <source>
        <dbReference type="ARBA" id="ARBA00023136"/>
    </source>
</evidence>
<dbReference type="InterPro" id="IPR052337">
    <property type="entry name" value="SAT4-like"/>
</dbReference>
<feature type="transmembrane region" description="Helical" evidence="7">
    <location>
        <begin position="122"/>
        <end position="144"/>
    </location>
</feature>
<accession>A0A0L1JHE0</accession>
<feature type="transmembrane region" description="Helical" evidence="7">
    <location>
        <begin position="86"/>
        <end position="110"/>
    </location>
</feature>
<feature type="region of interest" description="Disordered" evidence="6">
    <location>
        <begin position="357"/>
        <end position="393"/>
    </location>
</feature>
<organism evidence="9 10">
    <name type="scientific">Aspergillus nomiae NRRL (strain ATCC 15546 / NRRL 13137 / CBS 260.88 / M93)</name>
    <dbReference type="NCBI Taxonomy" id="1509407"/>
    <lineage>
        <taxon>Eukaryota</taxon>
        <taxon>Fungi</taxon>
        <taxon>Dikarya</taxon>
        <taxon>Ascomycota</taxon>
        <taxon>Pezizomycotina</taxon>
        <taxon>Eurotiomycetes</taxon>
        <taxon>Eurotiomycetidae</taxon>
        <taxon>Eurotiales</taxon>
        <taxon>Aspergillaceae</taxon>
        <taxon>Aspergillus</taxon>
        <taxon>Aspergillus subgen. Circumdati</taxon>
    </lineage>
</organism>